<comment type="catalytic activity">
    <reaction evidence="7">
        <text>shikimate + ATP = 3-phosphoshikimate + ADP + H(+)</text>
        <dbReference type="Rhea" id="RHEA:13121"/>
        <dbReference type="ChEBI" id="CHEBI:15378"/>
        <dbReference type="ChEBI" id="CHEBI:30616"/>
        <dbReference type="ChEBI" id="CHEBI:36208"/>
        <dbReference type="ChEBI" id="CHEBI:145989"/>
        <dbReference type="ChEBI" id="CHEBI:456216"/>
        <dbReference type="EC" id="2.7.1.71"/>
    </reaction>
</comment>
<accession>A0AAP9Y7V0</accession>
<keyword evidence="3 7" id="KW-0547">Nucleotide-binding</keyword>
<comment type="cofactor">
    <cofactor evidence="7">
        <name>Mg(2+)</name>
        <dbReference type="ChEBI" id="CHEBI:18420"/>
    </cofactor>
    <text evidence="7">Binds 1 Mg(2+) ion per subunit.</text>
</comment>
<feature type="binding site" evidence="7">
    <location>
        <position position="18"/>
    </location>
    <ligand>
        <name>Mg(2+)</name>
        <dbReference type="ChEBI" id="CHEBI:18420"/>
    </ligand>
</feature>
<comment type="subunit">
    <text evidence="7">Monomer.</text>
</comment>
<dbReference type="EMBL" id="CP066065">
    <property type="protein sequence ID" value="QQC44414.1"/>
    <property type="molecule type" value="Genomic_DNA"/>
</dbReference>
<evidence type="ECO:0000256" key="3">
    <source>
        <dbReference type="ARBA" id="ARBA00022741"/>
    </source>
</evidence>
<keyword evidence="2 7" id="KW-0808">Transferase</keyword>
<evidence type="ECO:0000256" key="4">
    <source>
        <dbReference type="ARBA" id="ARBA00022777"/>
    </source>
</evidence>
<dbReference type="GO" id="GO:0008652">
    <property type="term" value="P:amino acid biosynthetic process"/>
    <property type="evidence" value="ECO:0007669"/>
    <property type="project" value="UniProtKB-KW"/>
</dbReference>
<keyword evidence="7" id="KW-0479">Metal-binding</keyword>
<reference evidence="8 9" key="1">
    <citation type="submission" date="2020-12" db="EMBL/GenBank/DDBJ databases">
        <title>FDA dAtabase for Regulatory Grade micrObial Sequences (FDA-ARGOS): Supporting development and validation of Infectious Disease Dx tests.</title>
        <authorList>
            <person name="Sproer C."/>
            <person name="Gronow S."/>
            <person name="Severitt S."/>
            <person name="Schroder I."/>
            <person name="Tallon L."/>
            <person name="Sadzewicz L."/>
            <person name="Zhao X."/>
            <person name="Boylan J."/>
            <person name="Ott S."/>
            <person name="Bowen H."/>
            <person name="Vavikolanu K."/>
            <person name="Mehta A."/>
            <person name="Aluvathingal J."/>
            <person name="Nadendla S."/>
            <person name="Lowell S."/>
            <person name="Myers T."/>
            <person name="Yan Y."/>
            <person name="Sichtig H."/>
        </authorList>
    </citation>
    <scope>NUCLEOTIDE SEQUENCE [LARGE SCALE GENOMIC DNA]</scope>
    <source>
        <strain evidence="8 9">FDAARGOS_985</strain>
    </source>
</reference>
<feature type="binding site" evidence="7">
    <location>
        <position position="135"/>
    </location>
    <ligand>
        <name>substrate</name>
    </ligand>
</feature>
<comment type="subcellular location">
    <subcellularLocation>
        <location evidence="7">Cytoplasm</location>
    </subcellularLocation>
</comment>
<dbReference type="RefSeq" id="WP_050694770.1">
    <property type="nucleotide sequence ID" value="NZ_CP012072.1"/>
</dbReference>
<evidence type="ECO:0000256" key="6">
    <source>
        <dbReference type="ARBA" id="ARBA00023141"/>
    </source>
</evidence>
<evidence type="ECO:0000313" key="8">
    <source>
        <dbReference type="EMBL" id="QQC44414.1"/>
    </source>
</evidence>
<comment type="function">
    <text evidence="7">Catalyzes the specific phosphorylation of the 3-hydroxyl group of shikimic acid using ATP as a cosubstrate.</text>
</comment>
<comment type="caution">
    <text evidence="7">Lacks conserved residue(s) required for the propagation of feature annotation.</text>
</comment>
<dbReference type="InterPro" id="IPR027417">
    <property type="entry name" value="P-loop_NTPase"/>
</dbReference>
<dbReference type="Proteomes" id="UP000595220">
    <property type="component" value="Chromosome"/>
</dbReference>
<evidence type="ECO:0000256" key="2">
    <source>
        <dbReference type="ARBA" id="ARBA00022679"/>
    </source>
</evidence>
<keyword evidence="7" id="KW-0963">Cytoplasm</keyword>
<comment type="similarity">
    <text evidence="7">Belongs to the shikimate kinase family.</text>
</comment>
<keyword evidence="9" id="KW-1185">Reference proteome</keyword>
<dbReference type="Gene3D" id="3.40.50.300">
    <property type="entry name" value="P-loop containing nucleotide triphosphate hydrolases"/>
    <property type="match status" value="1"/>
</dbReference>
<keyword evidence="6 7" id="KW-0057">Aromatic amino acid biosynthesis</keyword>
<dbReference type="PRINTS" id="PR01100">
    <property type="entry name" value="SHIKIMTKNASE"/>
</dbReference>
<dbReference type="GO" id="GO:0005829">
    <property type="term" value="C:cytosol"/>
    <property type="evidence" value="ECO:0007669"/>
    <property type="project" value="TreeGrafter"/>
</dbReference>
<evidence type="ECO:0000256" key="7">
    <source>
        <dbReference type="HAMAP-Rule" id="MF_00109"/>
    </source>
</evidence>
<dbReference type="GO" id="GO:0009423">
    <property type="term" value="P:chorismate biosynthetic process"/>
    <property type="evidence" value="ECO:0007669"/>
    <property type="project" value="UniProtKB-UniRule"/>
</dbReference>
<keyword evidence="5 7" id="KW-0067">ATP-binding</keyword>
<dbReference type="HAMAP" id="MF_00109">
    <property type="entry name" value="Shikimate_kinase"/>
    <property type="match status" value="1"/>
</dbReference>
<dbReference type="KEGG" id="amy:ADJ76_03260"/>
<dbReference type="GO" id="GO:0005524">
    <property type="term" value="F:ATP binding"/>
    <property type="evidence" value="ECO:0007669"/>
    <property type="project" value="UniProtKB-UniRule"/>
</dbReference>
<dbReference type="CDD" id="cd00464">
    <property type="entry name" value="SK"/>
    <property type="match status" value="1"/>
</dbReference>
<organism evidence="8 9">
    <name type="scientific">Schaalia meyeri</name>
    <dbReference type="NCBI Taxonomy" id="52773"/>
    <lineage>
        <taxon>Bacteria</taxon>
        <taxon>Bacillati</taxon>
        <taxon>Actinomycetota</taxon>
        <taxon>Actinomycetes</taxon>
        <taxon>Actinomycetales</taxon>
        <taxon>Actinomycetaceae</taxon>
        <taxon>Schaalia</taxon>
    </lineage>
</organism>
<dbReference type="GO" id="GO:0004765">
    <property type="term" value="F:shikimate kinase activity"/>
    <property type="evidence" value="ECO:0007669"/>
    <property type="project" value="UniProtKB-UniRule"/>
</dbReference>
<dbReference type="PANTHER" id="PTHR21087:SF16">
    <property type="entry name" value="SHIKIMATE KINASE 1, CHLOROPLASTIC"/>
    <property type="match status" value="1"/>
</dbReference>
<keyword evidence="4 7" id="KW-0418">Kinase</keyword>
<dbReference type="PANTHER" id="PTHR21087">
    <property type="entry name" value="SHIKIMATE KINASE"/>
    <property type="match status" value="1"/>
</dbReference>
<evidence type="ECO:0000256" key="5">
    <source>
        <dbReference type="ARBA" id="ARBA00022840"/>
    </source>
</evidence>
<feature type="binding site" evidence="7">
    <location>
        <position position="36"/>
    </location>
    <ligand>
        <name>substrate</name>
    </ligand>
</feature>
<proteinExistence type="inferred from homology"/>
<protein>
    <recommendedName>
        <fullName evidence="7">Shikimate kinase</fullName>
        <shortName evidence="7">SK</shortName>
        <ecNumber evidence="7">2.7.1.71</ecNumber>
    </recommendedName>
</protein>
<feature type="binding site" evidence="7">
    <location>
        <begin position="14"/>
        <end position="19"/>
    </location>
    <ligand>
        <name>ATP</name>
        <dbReference type="ChEBI" id="CHEBI:30616"/>
    </ligand>
</feature>
<keyword evidence="1 7" id="KW-0028">Amino-acid biosynthesis</keyword>
<name>A0AAP9Y7V0_9ACTO</name>
<gene>
    <name evidence="7" type="primary">aroK</name>
    <name evidence="8" type="ORF">I6H42_03195</name>
</gene>
<dbReference type="InterPro" id="IPR000623">
    <property type="entry name" value="Shikimate_kinase/TSH1"/>
</dbReference>
<feature type="binding site" evidence="7">
    <location>
        <position position="59"/>
    </location>
    <ligand>
        <name>substrate</name>
    </ligand>
</feature>
<feature type="binding site" evidence="7">
    <location>
        <position position="80"/>
    </location>
    <ligand>
        <name>substrate</name>
    </ligand>
</feature>
<dbReference type="EC" id="2.7.1.71" evidence="7"/>
<evidence type="ECO:0000256" key="1">
    <source>
        <dbReference type="ARBA" id="ARBA00022605"/>
    </source>
</evidence>
<dbReference type="AlphaFoldDB" id="A0AAP9Y7V0"/>
<dbReference type="GO" id="GO:0009073">
    <property type="term" value="P:aromatic amino acid family biosynthetic process"/>
    <property type="evidence" value="ECO:0007669"/>
    <property type="project" value="UniProtKB-KW"/>
</dbReference>
<dbReference type="SUPFAM" id="SSF52540">
    <property type="entry name" value="P-loop containing nucleoside triphosphate hydrolases"/>
    <property type="match status" value="1"/>
</dbReference>
<dbReference type="Pfam" id="PF01202">
    <property type="entry name" value="SKI"/>
    <property type="match status" value="1"/>
</dbReference>
<dbReference type="GO" id="GO:0000287">
    <property type="term" value="F:magnesium ion binding"/>
    <property type="evidence" value="ECO:0007669"/>
    <property type="project" value="UniProtKB-UniRule"/>
</dbReference>
<dbReference type="InterPro" id="IPR031322">
    <property type="entry name" value="Shikimate/glucono_kinase"/>
</dbReference>
<feature type="binding site" evidence="7">
    <location>
        <position position="117"/>
    </location>
    <ligand>
        <name>ATP</name>
        <dbReference type="ChEBI" id="CHEBI:30616"/>
    </ligand>
</feature>
<comment type="pathway">
    <text evidence="7">Metabolic intermediate biosynthesis; chorismate biosynthesis; chorismate from D-erythrose 4-phosphate and phosphoenolpyruvate: step 5/7.</text>
</comment>
<keyword evidence="7" id="KW-0460">Magnesium</keyword>
<sequence length="168" mass="17945">MSVALPIVLVGLPGAGKSTVGRVLAHRLSTAHIDTDDLIVQREGRSIAEIFTDGEAAFRALEVHAVADALREEAVVSLGGGAAASEAVRELLLGHTVVYIDAPHDELVRRTASKTHRPLLADGPSEALFRLRRQREHHYRAVATFVVPTGPGPATDVVATIIENLEQL</sequence>
<evidence type="ECO:0000313" key="9">
    <source>
        <dbReference type="Proteomes" id="UP000595220"/>
    </source>
</evidence>